<dbReference type="Pfam" id="PF05939">
    <property type="entry name" value="Phage_min_tail"/>
    <property type="match status" value="1"/>
</dbReference>
<dbReference type="EMBL" id="NJAI01000009">
    <property type="protein sequence ID" value="PHM52395.1"/>
    <property type="molecule type" value="Genomic_DNA"/>
</dbReference>
<reference evidence="1 2" key="1">
    <citation type="journal article" date="2017" name="Nat. Microbiol.">
        <title>Natural product diversity associated with the nematode symbionts Photorhabdus and Xenorhabdus.</title>
        <authorList>
            <person name="Tobias N.J."/>
            <person name="Wolff H."/>
            <person name="Djahanschiri B."/>
            <person name="Grundmann F."/>
            <person name="Kronenwerth M."/>
            <person name="Shi Y.M."/>
            <person name="Simonyi S."/>
            <person name="Grun P."/>
            <person name="Shapiro-Ilan D."/>
            <person name="Pidot S.J."/>
            <person name="Stinear T.P."/>
            <person name="Ebersberger I."/>
            <person name="Bode H.B."/>
        </authorList>
    </citation>
    <scope>NUCLEOTIDE SEQUENCE [LARGE SCALE GENOMIC DNA]</scope>
    <source>
        <strain evidence="1 2">DSM 17903</strain>
    </source>
</reference>
<gene>
    <name evidence="1" type="ORF">Xhom_04473</name>
</gene>
<dbReference type="Proteomes" id="UP000225433">
    <property type="component" value="Unassembled WGS sequence"/>
</dbReference>
<accession>A0A2G0PZK1</accession>
<protein>
    <submittedName>
        <fullName evidence="1">Tail protein</fullName>
    </submittedName>
</protein>
<evidence type="ECO:0000313" key="2">
    <source>
        <dbReference type="Proteomes" id="UP000225433"/>
    </source>
</evidence>
<sequence length="110" mass="13129">MERKTFKWHPKFDSRKNFKSTLSKQSFDEGYEQRLTSGFNWRKFEWSLVFEGGYSFIAEIEEFLYEHGGKDSFNWVSPDKKNYTIVCEDFNVVRHEGAATLSATFRQVFE</sequence>
<dbReference type="AlphaFoldDB" id="A0A2G0PZK1"/>
<organism evidence="1 2">
    <name type="scientific">Xenorhabdus hominickii</name>
    <dbReference type="NCBI Taxonomy" id="351679"/>
    <lineage>
        <taxon>Bacteria</taxon>
        <taxon>Pseudomonadati</taxon>
        <taxon>Pseudomonadota</taxon>
        <taxon>Gammaproteobacteria</taxon>
        <taxon>Enterobacterales</taxon>
        <taxon>Morganellaceae</taxon>
        <taxon>Xenorhabdus</taxon>
    </lineage>
</organism>
<comment type="caution">
    <text evidence="1">The sequence shown here is derived from an EMBL/GenBank/DDBJ whole genome shotgun (WGS) entry which is preliminary data.</text>
</comment>
<evidence type="ECO:0000313" key="1">
    <source>
        <dbReference type="EMBL" id="PHM52395.1"/>
    </source>
</evidence>
<dbReference type="InterPro" id="IPR010265">
    <property type="entry name" value="Phage_lambda_TipM"/>
</dbReference>
<name>A0A2G0PZK1_XENHO</name>
<proteinExistence type="predicted"/>
<dbReference type="RefSeq" id="WP_099139906.1">
    <property type="nucleotide sequence ID" value="NZ_CAWNQJ010000123.1"/>
</dbReference>